<keyword evidence="9 13" id="KW-1133">Transmembrane helix</keyword>
<evidence type="ECO:0000256" key="4">
    <source>
        <dbReference type="ARBA" id="ARBA00022475"/>
    </source>
</evidence>
<keyword evidence="7 13" id="KW-0812">Transmembrane</keyword>
<comment type="similarity">
    <text evidence="2 12">Belongs to the TrkH potassium transport family.</text>
</comment>
<evidence type="ECO:0000256" key="5">
    <source>
        <dbReference type="ARBA" id="ARBA00022519"/>
    </source>
</evidence>
<dbReference type="Proteomes" id="UP000748752">
    <property type="component" value="Unassembled WGS sequence"/>
</dbReference>
<keyword evidence="4 12" id="KW-1003">Cell membrane</keyword>
<dbReference type="EMBL" id="NRRV01000042">
    <property type="protein sequence ID" value="MBK1632209.1"/>
    <property type="molecule type" value="Genomic_DNA"/>
</dbReference>
<feature type="transmembrane region" description="Helical" evidence="13">
    <location>
        <begin position="185"/>
        <end position="204"/>
    </location>
</feature>
<feature type="transmembrane region" description="Helical" evidence="13">
    <location>
        <begin position="70"/>
        <end position="91"/>
    </location>
</feature>
<feature type="transmembrane region" description="Helical" evidence="13">
    <location>
        <begin position="238"/>
        <end position="256"/>
    </location>
</feature>
<proteinExistence type="inferred from homology"/>
<feature type="transmembrane region" description="Helical" evidence="13">
    <location>
        <begin position="39"/>
        <end position="58"/>
    </location>
</feature>
<gene>
    <name evidence="14" type="ORF">CKO31_15980</name>
</gene>
<evidence type="ECO:0000256" key="6">
    <source>
        <dbReference type="ARBA" id="ARBA00022538"/>
    </source>
</evidence>
<dbReference type="InterPro" id="IPR003445">
    <property type="entry name" value="Cat_transpt"/>
</dbReference>
<feature type="transmembrane region" description="Helical" evidence="13">
    <location>
        <begin position="394"/>
        <end position="416"/>
    </location>
</feature>
<evidence type="ECO:0000256" key="7">
    <source>
        <dbReference type="ARBA" id="ARBA00022692"/>
    </source>
</evidence>
<evidence type="ECO:0000256" key="1">
    <source>
        <dbReference type="ARBA" id="ARBA00004429"/>
    </source>
</evidence>
<evidence type="ECO:0000256" key="13">
    <source>
        <dbReference type="SAM" id="Phobius"/>
    </source>
</evidence>
<accession>A0ABS1CJV0</accession>
<dbReference type="InterPro" id="IPR004772">
    <property type="entry name" value="TrkH"/>
</dbReference>
<dbReference type="Pfam" id="PF02386">
    <property type="entry name" value="TrkH"/>
    <property type="match status" value="1"/>
</dbReference>
<keyword evidence="11 12" id="KW-0472">Membrane</keyword>
<name>A0ABS1CJV0_9GAMM</name>
<evidence type="ECO:0000256" key="10">
    <source>
        <dbReference type="ARBA" id="ARBA00023065"/>
    </source>
</evidence>
<evidence type="ECO:0000256" key="9">
    <source>
        <dbReference type="ARBA" id="ARBA00022989"/>
    </source>
</evidence>
<sequence length="484" mass="52797">MKHFATVQKVLGLLLMVFSVTMLPPVVVALFYGDGGGMPFVYAFLVLLGAGLLIWLPVARVREDLRLRDGFLVVVLFWVALGFAGAVPFLLSPEPDLSATDAVFESLSGLTTTGATVILGIDELPHSVLWYRQQLQWLGGMGIIVLAVAVLPMLGVGGMQLYRAEMPGPMKDAKLTPRITETAKSLWLIYIWLTVACGLAYWAAGMSPFNAIGHAFSTVAIGGFSTHDASIGYYDSTLIEMVAVVFMLLSGASFALHFVALRRLDIRAYAKDSEFRFYILLLAATTGIVTVALFYTNTYIFWDEAFIQGLFQVVSIGTTTGFTTAQFYTWPPFIEITLLFLAFVGGCAGSTGGGIKVIRLLLLIKQGVREIGRLIHPNAQLPVRVGDKVVNHRVIDAVWGFFSLYVATFVIMYLALAATGLDLLTSFSAVAACMNNLGPGLATVGAHYFDMHDPGIWILCFAMLLGRLEIFTVLVLLTPAFWRR</sequence>
<reference evidence="14 15" key="1">
    <citation type="journal article" date="2020" name="Microorganisms">
        <title>Osmotic Adaptation and Compatible Solute Biosynthesis of Phototrophic Bacteria as Revealed from Genome Analyses.</title>
        <authorList>
            <person name="Imhoff J.F."/>
            <person name="Rahn T."/>
            <person name="Kunzel S."/>
            <person name="Keller A."/>
            <person name="Neulinger S.C."/>
        </authorList>
    </citation>
    <scope>NUCLEOTIDE SEQUENCE [LARGE SCALE GENOMIC DNA]</scope>
    <source>
        <strain evidence="14 15">DSM 6210</strain>
    </source>
</reference>
<evidence type="ECO:0000313" key="14">
    <source>
        <dbReference type="EMBL" id="MBK1632209.1"/>
    </source>
</evidence>
<evidence type="ECO:0000256" key="2">
    <source>
        <dbReference type="ARBA" id="ARBA00009137"/>
    </source>
</evidence>
<keyword evidence="15" id="KW-1185">Reference proteome</keyword>
<evidence type="ECO:0000313" key="15">
    <source>
        <dbReference type="Proteomes" id="UP000748752"/>
    </source>
</evidence>
<comment type="subcellular location">
    <subcellularLocation>
        <location evidence="1 12">Cell inner membrane</location>
        <topology evidence="1 12">Multi-pass membrane protein</topology>
    </subcellularLocation>
</comment>
<keyword evidence="8 12" id="KW-0630">Potassium</keyword>
<feature type="transmembrane region" description="Helical" evidence="13">
    <location>
        <begin position="137"/>
        <end position="164"/>
    </location>
</feature>
<evidence type="ECO:0000256" key="3">
    <source>
        <dbReference type="ARBA" id="ARBA00022448"/>
    </source>
</evidence>
<comment type="function">
    <text evidence="12">Low-affinity potassium transport system. Interacts with Trk system potassium uptake protein TrkA.</text>
</comment>
<keyword evidence="6 12" id="KW-0633">Potassium transport</keyword>
<protein>
    <recommendedName>
        <fullName evidence="12">Trk system potassium uptake protein</fullName>
    </recommendedName>
</protein>
<dbReference type="PIRSF" id="PIRSF006247">
    <property type="entry name" value="TrkH"/>
    <property type="match status" value="1"/>
</dbReference>
<feature type="transmembrane region" description="Helical" evidence="13">
    <location>
        <begin position="277"/>
        <end position="296"/>
    </location>
</feature>
<comment type="caution">
    <text evidence="14">The sequence shown here is derived from an EMBL/GenBank/DDBJ whole genome shotgun (WGS) entry which is preliminary data.</text>
</comment>
<evidence type="ECO:0000256" key="11">
    <source>
        <dbReference type="ARBA" id="ARBA00023136"/>
    </source>
</evidence>
<evidence type="ECO:0000256" key="12">
    <source>
        <dbReference type="PIRNR" id="PIRNR006247"/>
    </source>
</evidence>
<organism evidence="14 15">
    <name type="scientific">Thiohalocapsa halophila</name>
    <dbReference type="NCBI Taxonomy" id="69359"/>
    <lineage>
        <taxon>Bacteria</taxon>
        <taxon>Pseudomonadati</taxon>
        <taxon>Pseudomonadota</taxon>
        <taxon>Gammaproteobacteria</taxon>
        <taxon>Chromatiales</taxon>
        <taxon>Chromatiaceae</taxon>
        <taxon>Thiohalocapsa</taxon>
    </lineage>
</organism>
<feature type="transmembrane region" description="Helical" evidence="13">
    <location>
        <begin position="456"/>
        <end position="482"/>
    </location>
</feature>
<feature type="transmembrane region" description="Helical" evidence="13">
    <location>
        <begin position="338"/>
        <end position="364"/>
    </location>
</feature>
<dbReference type="NCBIfam" id="TIGR00933">
    <property type="entry name" value="2a38"/>
    <property type="match status" value="1"/>
</dbReference>
<dbReference type="PANTHER" id="PTHR32024">
    <property type="entry name" value="TRK SYSTEM POTASSIUM UPTAKE PROTEIN TRKG-RELATED"/>
    <property type="match status" value="1"/>
</dbReference>
<keyword evidence="10 12" id="KW-0406">Ion transport</keyword>
<dbReference type="RefSeq" id="WP_200239574.1">
    <property type="nucleotide sequence ID" value="NZ_NRRV01000042.1"/>
</dbReference>
<keyword evidence="5 12" id="KW-0997">Cell inner membrane</keyword>
<keyword evidence="3 12" id="KW-0813">Transport</keyword>
<dbReference type="PANTHER" id="PTHR32024:SF2">
    <property type="entry name" value="TRK SYSTEM POTASSIUM UPTAKE PROTEIN TRKG-RELATED"/>
    <property type="match status" value="1"/>
</dbReference>
<evidence type="ECO:0000256" key="8">
    <source>
        <dbReference type="ARBA" id="ARBA00022958"/>
    </source>
</evidence>